<dbReference type="KEGG" id="pda:103699199"/>
<proteinExistence type="predicted"/>
<reference evidence="2" key="1">
    <citation type="journal article" date="2019" name="Nat. Commun.">
        <title>Genome-wide association mapping of date palm fruit traits.</title>
        <authorList>
            <person name="Hazzouri K.M."/>
            <person name="Gros-Balthazard M."/>
            <person name="Flowers J.M."/>
            <person name="Copetti D."/>
            <person name="Lemansour A."/>
            <person name="Lebrun M."/>
            <person name="Masmoudi K."/>
            <person name="Ferrand S."/>
            <person name="Dhar M.I."/>
            <person name="Fresquez Z.A."/>
            <person name="Rosas U."/>
            <person name="Zhang J."/>
            <person name="Talag J."/>
            <person name="Lee S."/>
            <person name="Kudrna D."/>
            <person name="Powell R.F."/>
            <person name="Leitch I.J."/>
            <person name="Krueger R.R."/>
            <person name="Wing R.A."/>
            <person name="Amiri K.M.A."/>
            <person name="Purugganan M.D."/>
        </authorList>
    </citation>
    <scope>NUCLEOTIDE SEQUENCE [LARGE SCALE GENOMIC DNA]</scope>
    <source>
        <strain evidence="2">cv. Khalas</strain>
    </source>
</reference>
<evidence type="ECO:0000259" key="1">
    <source>
        <dbReference type="PROSITE" id="PS50181"/>
    </source>
</evidence>
<name>A0A8B9A4G3_PHODC</name>
<dbReference type="InterPro" id="IPR056592">
    <property type="entry name" value="Beta-prop_At3g26010-like"/>
</dbReference>
<dbReference type="InterPro" id="IPR055290">
    <property type="entry name" value="At3g26010-like"/>
</dbReference>
<dbReference type="InterPro" id="IPR011043">
    <property type="entry name" value="Gal_Oxase/kelch_b-propeller"/>
</dbReference>
<evidence type="ECO:0000313" key="3">
    <source>
        <dbReference type="RefSeq" id="XP_038980552.1"/>
    </source>
</evidence>
<dbReference type="Gene3D" id="1.20.1280.50">
    <property type="match status" value="1"/>
</dbReference>
<reference evidence="3" key="2">
    <citation type="submission" date="2025-08" db="UniProtKB">
        <authorList>
            <consortium name="RefSeq"/>
        </authorList>
    </citation>
    <scope>IDENTIFICATION</scope>
    <source>
        <tissue evidence="3">Young leaves</tissue>
    </source>
</reference>
<organism evidence="2 3">
    <name type="scientific">Phoenix dactylifera</name>
    <name type="common">Date palm</name>
    <dbReference type="NCBI Taxonomy" id="42345"/>
    <lineage>
        <taxon>Eukaryota</taxon>
        <taxon>Viridiplantae</taxon>
        <taxon>Streptophyta</taxon>
        <taxon>Embryophyta</taxon>
        <taxon>Tracheophyta</taxon>
        <taxon>Spermatophyta</taxon>
        <taxon>Magnoliopsida</taxon>
        <taxon>Liliopsida</taxon>
        <taxon>Arecaceae</taxon>
        <taxon>Coryphoideae</taxon>
        <taxon>Phoeniceae</taxon>
        <taxon>Phoenix</taxon>
    </lineage>
</organism>
<dbReference type="InterPro" id="IPR001810">
    <property type="entry name" value="F-box_dom"/>
</dbReference>
<dbReference type="SUPFAM" id="SSF81383">
    <property type="entry name" value="F-box domain"/>
    <property type="match status" value="1"/>
</dbReference>
<dbReference type="PANTHER" id="PTHR35546">
    <property type="entry name" value="F-BOX PROTEIN INTERACTION DOMAIN PROTEIN-RELATED"/>
    <property type="match status" value="1"/>
</dbReference>
<dbReference type="RefSeq" id="XP_038980552.1">
    <property type="nucleotide sequence ID" value="XM_039124624.1"/>
</dbReference>
<dbReference type="InterPro" id="IPR036047">
    <property type="entry name" value="F-box-like_dom_sf"/>
</dbReference>
<dbReference type="SUPFAM" id="SSF50965">
    <property type="entry name" value="Galactose oxidase, central domain"/>
    <property type="match status" value="1"/>
</dbReference>
<evidence type="ECO:0000313" key="2">
    <source>
        <dbReference type="Proteomes" id="UP000228380"/>
    </source>
</evidence>
<dbReference type="SMART" id="SM00256">
    <property type="entry name" value="FBOX"/>
    <property type="match status" value="1"/>
</dbReference>
<dbReference type="Proteomes" id="UP000228380">
    <property type="component" value="Chromosome 3"/>
</dbReference>
<dbReference type="PANTHER" id="PTHR35546:SF130">
    <property type="entry name" value="EXPRESSED PROTEIN"/>
    <property type="match status" value="1"/>
</dbReference>
<dbReference type="AlphaFoldDB" id="A0A8B9A4G3"/>
<dbReference type="OrthoDB" id="605328at2759"/>
<dbReference type="CDD" id="cd22157">
    <property type="entry name" value="F-box_AtFBW1-like"/>
    <property type="match status" value="1"/>
</dbReference>
<gene>
    <name evidence="3" type="primary">LOC103699199</name>
</gene>
<feature type="domain" description="F-box" evidence="1">
    <location>
        <begin position="7"/>
        <end position="53"/>
    </location>
</feature>
<dbReference type="Pfam" id="PF00646">
    <property type="entry name" value="F-box"/>
    <property type="match status" value="1"/>
</dbReference>
<dbReference type="GeneID" id="103699199"/>
<dbReference type="Pfam" id="PF24750">
    <property type="entry name" value="b-prop_At3g26010-like"/>
    <property type="match status" value="1"/>
</dbReference>
<keyword evidence="2" id="KW-1185">Reference proteome</keyword>
<sequence>MDCRSEGRVAAKLPNDLLVEILSRLPAKSILRFKCISKSWLALTSDSYYRTKLPPTTSGIFLHEAEHYKFNRSEVQTFYISLSSADENTMDTALDFLPSHKARKITHCCNGLLLRCSWDIESPKAMYLNPCYYYHVCNPATREWAAIPSSSRGPQPLALAFDPRLSRHYYILRNDLDYTLKDGFEIFSSKTGEWVKRPIPPLNNIPCNHYWIQHGVVFDGILHVLDPNGAIILGVDLEGGNVCRRIKLPRSARIESIRTRWICLPLETLKQESIGYSEGNLHYALEDEDDIIKVWILKDHSTHEWFLKHCIHIKTMLERHNVEYLPRSSRLVSYLNILGFHPDVDAVFFQVQAKKILCYHLNSGGSEEIFSLPHEHLLGFFIYSPCLLEGLLQGERA</sequence>
<dbReference type="PROSITE" id="PS50181">
    <property type="entry name" value="FBOX"/>
    <property type="match status" value="1"/>
</dbReference>
<accession>A0A8B9A4G3</accession>
<protein>
    <submittedName>
        <fullName evidence="3">F-box protein At5g49610-like</fullName>
    </submittedName>
</protein>